<keyword evidence="5" id="KW-0297">G-protein coupled receptor</keyword>
<feature type="transmembrane region" description="Helical" evidence="12">
    <location>
        <begin position="152"/>
        <end position="174"/>
    </location>
</feature>
<evidence type="ECO:0000256" key="12">
    <source>
        <dbReference type="SAM" id="Phobius"/>
    </source>
</evidence>
<reference evidence="13" key="2">
    <citation type="submission" date="2025-08" db="UniProtKB">
        <authorList>
            <consortium name="Ensembl"/>
        </authorList>
    </citation>
    <scope>IDENTIFICATION</scope>
</reference>
<keyword evidence="7" id="KW-1015">Disulfide bond</keyword>
<keyword evidence="9" id="KW-0325">Glycoprotein</keyword>
<feature type="compositionally biased region" description="Low complexity" evidence="11">
    <location>
        <begin position="448"/>
        <end position="459"/>
    </location>
</feature>
<proteinExistence type="predicted"/>
<dbReference type="AlphaFoldDB" id="A0A671YAZ8"/>
<feature type="compositionally biased region" description="Basic and acidic residues" evidence="11">
    <location>
        <begin position="401"/>
        <end position="423"/>
    </location>
</feature>
<feature type="region of interest" description="Disordered" evidence="11">
    <location>
        <begin position="266"/>
        <end position="491"/>
    </location>
</feature>
<protein>
    <submittedName>
        <fullName evidence="13">C-C chemokine receptor type 2-like</fullName>
    </submittedName>
</protein>
<accession>A0A671YAZ8</accession>
<feature type="compositionally biased region" description="Low complexity" evidence="11">
    <location>
        <begin position="424"/>
        <end position="433"/>
    </location>
</feature>
<evidence type="ECO:0000256" key="6">
    <source>
        <dbReference type="ARBA" id="ARBA00023136"/>
    </source>
</evidence>
<evidence type="ECO:0000256" key="7">
    <source>
        <dbReference type="ARBA" id="ARBA00023157"/>
    </source>
</evidence>
<comment type="subcellular location">
    <subcellularLocation>
        <location evidence="1">Cell membrane</location>
        <topology evidence="1">Multi-pass membrane protein</topology>
    </subcellularLocation>
</comment>
<feature type="transmembrane region" description="Helical" evidence="12">
    <location>
        <begin position="186"/>
        <end position="212"/>
    </location>
</feature>
<evidence type="ECO:0000256" key="2">
    <source>
        <dbReference type="ARBA" id="ARBA00022475"/>
    </source>
</evidence>
<keyword evidence="8" id="KW-0675">Receptor</keyword>
<dbReference type="GO" id="GO:0005886">
    <property type="term" value="C:plasma membrane"/>
    <property type="evidence" value="ECO:0007669"/>
    <property type="project" value="UniProtKB-SubCell"/>
</dbReference>
<feature type="transmembrane region" description="Helical" evidence="12">
    <location>
        <begin position="218"/>
        <end position="240"/>
    </location>
</feature>
<organism evidence="13 14">
    <name type="scientific">Sparus aurata</name>
    <name type="common">Gilthead sea bream</name>
    <dbReference type="NCBI Taxonomy" id="8175"/>
    <lineage>
        <taxon>Eukaryota</taxon>
        <taxon>Metazoa</taxon>
        <taxon>Chordata</taxon>
        <taxon>Craniata</taxon>
        <taxon>Vertebrata</taxon>
        <taxon>Euteleostomi</taxon>
        <taxon>Actinopterygii</taxon>
        <taxon>Neopterygii</taxon>
        <taxon>Teleostei</taxon>
        <taxon>Neoteleostei</taxon>
        <taxon>Acanthomorphata</taxon>
        <taxon>Eupercaria</taxon>
        <taxon>Spariformes</taxon>
        <taxon>Sparidae</taxon>
        <taxon>Sparus</taxon>
    </lineage>
</organism>
<dbReference type="InParanoid" id="A0A671YAZ8"/>
<feature type="compositionally biased region" description="Low complexity" evidence="11">
    <location>
        <begin position="287"/>
        <end position="296"/>
    </location>
</feature>
<dbReference type="PANTHER" id="PTHR24234:SF8">
    <property type="entry name" value="G-PROTEIN COUPLED RECEPTOR 4-LIKE"/>
    <property type="match status" value="1"/>
</dbReference>
<dbReference type="InterPro" id="IPR000276">
    <property type="entry name" value="GPCR_Rhodpsn"/>
</dbReference>
<evidence type="ECO:0000313" key="14">
    <source>
        <dbReference type="Proteomes" id="UP000472265"/>
    </source>
</evidence>
<dbReference type="GO" id="GO:0004930">
    <property type="term" value="F:G protein-coupled receptor activity"/>
    <property type="evidence" value="ECO:0007669"/>
    <property type="project" value="UniProtKB-KW"/>
</dbReference>
<dbReference type="PANTHER" id="PTHR24234">
    <property type="entry name" value="LYSOPHOSPHATIDIC ACID RECEPTOR 5/SPHINGOSYLPHOSPHORYLCHOLINE RECEPTOR"/>
    <property type="match status" value="1"/>
</dbReference>
<keyword evidence="6 12" id="KW-0472">Membrane</keyword>
<keyword evidence="2" id="KW-1003">Cell membrane</keyword>
<keyword evidence="10" id="KW-0807">Transducer</keyword>
<keyword evidence="14" id="KW-1185">Reference proteome</keyword>
<evidence type="ECO:0000256" key="4">
    <source>
        <dbReference type="ARBA" id="ARBA00022989"/>
    </source>
</evidence>
<feature type="compositionally biased region" description="Low complexity" evidence="11">
    <location>
        <begin position="386"/>
        <end position="400"/>
    </location>
</feature>
<dbReference type="Proteomes" id="UP000472265">
    <property type="component" value="Chromosome 14"/>
</dbReference>
<feature type="compositionally biased region" description="Basic and acidic residues" evidence="11">
    <location>
        <begin position="461"/>
        <end position="483"/>
    </location>
</feature>
<dbReference type="Pfam" id="PF00001">
    <property type="entry name" value="7tm_1"/>
    <property type="match status" value="1"/>
</dbReference>
<evidence type="ECO:0000256" key="1">
    <source>
        <dbReference type="ARBA" id="ARBA00004651"/>
    </source>
</evidence>
<feature type="transmembrane region" description="Helical" evidence="12">
    <location>
        <begin position="125"/>
        <end position="146"/>
    </location>
</feature>
<evidence type="ECO:0000256" key="8">
    <source>
        <dbReference type="ARBA" id="ARBA00023170"/>
    </source>
</evidence>
<keyword evidence="3 12" id="KW-0812">Transmembrane</keyword>
<dbReference type="SUPFAM" id="SSF81321">
    <property type="entry name" value="Family A G protein-coupled receptor-like"/>
    <property type="match status" value="1"/>
</dbReference>
<dbReference type="Ensembl" id="ENSSAUT00010063779.1">
    <property type="protein sequence ID" value="ENSSAUP00010060830.1"/>
    <property type="gene ID" value="ENSSAUG00010024611.1"/>
</dbReference>
<feature type="compositionally biased region" description="Low complexity" evidence="11">
    <location>
        <begin position="364"/>
        <end position="373"/>
    </location>
</feature>
<evidence type="ECO:0000256" key="11">
    <source>
        <dbReference type="SAM" id="MobiDB-lite"/>
    </source>
</evidence>
<gene>
    <name evidence="13" type="primary">LOC115595941</name>
</gene>
<evidence type="ECO:0000256" key="3">
    <source>
        <dbReference type="ARBA" id="ARBA00022692"/>
    </source>
</evidence>
<feature type="transmembrane region" description="Helical" evidence="12">
    <location>
        <begin position="95"/>
        <end position="113"/>
    </location>
</feature>
<sequence>MNTSLDRSIKNSNGTEVDSIRDVLTYIIVSIGLPLILVVIYALYLLVRDGHVTPIYVINLLITDLIQLCSMIAWLTRDKNQTAYNYCFKTYKHCMGVSVGFMVCTALYYRYLVIAHPLWYRFRRTIKSSVAICVVVWVLPISFFWYPICVPYFLLLPFPFLIFFLVGTVKALSASISVPSDEKRRIVGILVLVLLIYTLLFLPLIILVLIVGDKHDDIIASPASLPVQLCPLADLLLYVFMKKGIIEKLLASVCCYKMDSNDISNMDSNDTGGAGSNDVNRMDCNKISDNSSTDSNDVSKTDSNDISNMDSNDTGGAGSNDVNRMDCNNISDNISSTDSNDVGRIESNDISRMESNDVSKTDSNDISNMDSNDTGGAGSNDVNRMDCNNISDNISSTDSNDVGRIESNDISRMESNDVSKTDSNDISNMDSNDTGGAGSNNVNRMDCNNISNNISSTDSNDVDRIESNDISRMESNDVSKLESNDISSPSV</sequence>
<feature type="transmembrane region" description="Helical" evidence="12">
    <location>
        <begin position="23"/>
        <end position="47"/>
    </location>
</feature>
<dbReference type="GeneTree" id="ENSGT00940000164014"/>
<evidence type="ECO:0000313" key="13">
    <source>
        <dbReference type="Ensembl" id="ENSSAUP00010060830.1"/>
    </source>
</evidence>
<evidence type="ECO:0000256" key="5">
    <source>
        <dbReference type="ARBA" id="ARBA00023040"/>
    </source>
</evidence>
<feature type="compositionally biased region" description="Low complexity" evidence="11">
    <location>
        <begin position="326"/>
        <end position="340"/>
    </location>
</feature>
<feature type="compositionally biased region" description="Basic and acidic residues" evidence="11">
    <location>
        <begin position="341"/>
        <end position="363"/>
    </location>
</feature>
<evidence type="ECO:0000256" key="10">
    <source>
        <dbReference type="ARBA" id="ARBA00023224"/>
    </source>
</evidence>
<feature type="transmembrane region" description="Helical" evidence="12">
    <location>
        <begin position="54"/>
        <end position="75"/>
    </location>
</feature>
<keyword evidence="4 12" id="KW-1133">Transmembrane helix</keyword>
<dbReference type="Gene3D" id="1.20.1070.10">
    <property type="entry name" value="Rhodopsin 7-helix transmembrane proteins"/>
    <property type="match status" value="2"/>
</dbReference>
<feature type="compositionally biased region" description="Low complexity" evidence="11">
    <location>
        <begin position="304"/>
        <end position="313"/>
    </location>
</feature>
<name>A0A671YAZ8_SPAAU</name>
<evidence type="ECO:0000256" key="9">
    <source>
        <dbReference type="ARBA" id="ARBA00023180"/>
    </source>
</evidence>
<reference evidence="13" key="3">
    <citation type="submission" date="2025-09" db="UniProtKB">
        <authorList>
            <consortium name="Ensembl"/>
        </authorList>
    </citation>
    <scope>IDENTIFICATION</scope>
</reference>
<reference evidence="13" key="1">
    <citation type="submission" date="2021-04" db="EMBL/GenBank/DDBJ databases">
        <authorList>
            <consortium name="Wellcome Sanger Institute Data Sharing"/>
        </authorList>
    </citation>
    <scope>NUCLEOTIDE SEQUENCE [LARGE SCALE GENOMIC DNA]</scope>
</reference>